<proteinExistence type="predicted"/>
<dbReference type="RefSeq" id="WP_026878081.1">
    <property type="nucleotide sequence ID" value="NZ_AZOD01000001.1"/>
</dbReference>
<gene>
    <name evidence="1" type="ORF">WMO13_04600</name>
</gene>
<protein>
    <submittedName>
        <fullName evidence="1">Uncharacterized protein</fullName>
    </submittedName>
</protein>
<organism evidence="1 2">
    <name type="scientific">Ignatzschineria larvae DSM 13226</name>
    <dbReference type="NCBI Taxonomy" id="1111732"/>
    <lineage>
        <taxon>Bacteria</taxon>
        <taxon>Pseudomonadati</taxon>
        <taxon>Pseudomonadota</taxon>
        <taxon>Gammaproteobacteria</taxon>
        <taxon>Cardiobacteriales</taxon>
        <taxon>Ignatzschineriaceae</taxon>
        <taxon>Ignatzschineria</taxon>
    </lineage>
</organism>
<sequence>MENRLRTIDLAVVIEHQPKPDEKAHYLDKEQATELLHTIGQNIAQYFPQIREYGLIGIGSIYHLHQIIRPNFPIYTQLFEISKIRFRANNFKPLVIGIGTSSDQFEIPIFNKELNQFADPLEVLPFTVVMPDDAEAEAFIAQLENELITKAHLNQESVDQFETAFNQNINNISIVTLADLNGLFASQLIQIGLEELWEVIQAVIFDQTETLRTLGSGHTLYWKLDEVALYVAHPSIYDVAMKDYLQDYQTYALTTQRLEHLFKMHQIPYAKIEVMDPKFFEGNIDIERARGQLNQHIKAL</sequence>
<evidence type="ECO:0000313" key="2">
    <source>
        <dbReference type="Proteomes" id="UP001449178"/>
    </source>
</evidence>
<evidence type="ECO:0000313" key="1">
    <source>
        <dbReference type="EMBL" id="WZW88673.1"/>
    </source>
</evidence>
<keyword evidence="2" id="KW-1185">Reference proteome</keyword>
<reference evidence="1 2" key="1">
    <citation type="submission" date="2024-03" db="EMBL/GenBank/DDBJ databases">
        <title>Complete Genome Sequence and Annotation of Ignatzschineria larvae DSM 13226.</title>
        <authorList>
            <person name="Cantrell E."/>
            <person name="Burcham Z.M."/>
        </authorList>
    </citation>
    <scope>NUCLEOTIDE SEQUENCE [LARGE SCALE GENOMIC DNA]</scope>
    <source>
        <strain evidence="1 2">DSM 13226</strain>
    </source>
</reference>
<accession>A0ABZ3C500</accession>
<dbReference type="EMBL" id="CP150637">
    <property type="protein sequence ID" value="WZW88673.1"/>
    <property type="molecule type" value="Genomic_DNA"/>
</dbReference>
<dbReference type="Proteomes" id="UP001449178">
    <property type="component" value="Chromosome"/>
</dbReference>
<name>A0ABZ3C500_9GAMM</name>